<accession>A0A552J5K8</accession>
<dbReference type="EMBL" id="SFAV01000075">
    <property type="protein sequence ID" value="TRU90864.1"/>
    <property type="molecule type" value="Genomic_DNA"/>
</dbReference>
<evidence type="ECO:0000313" key="1">
    <source>
        <dbReference type="EMBL" id="TRU90864.1"/>
    </source>
</evidence>
<organism evidence="1 2">
    <name type="scientific">Microcystis novacekii Mn_MB_F_20050700_S1D</name>
    <dbReference type="NCBI Taxonomy" id="2486266"/>
    <lineage>
        <taxon>Bacteria</taxon>
        <taxon>Bacillati</taxon>
        <taxon>Cyanobacteriota</taxon>
        <taxon>Cyanophyceae</taxon>
        <taxon>Oscillatoriophycideae</taxon>
        <taxon>Chroococcales</taxon>
        <taxon>Microcystaceae</taxon>
        <taxon>Microcystis</taxon>
    </lineage>
</organism>
<dbReference type="AlphaFoldDB" id="A0A552J5K8"/>
<name>A0A552J5K8_9CHRO</name>
<protein>
    <recommendedName>
        <fullName evidence="3">DUF4926 domain-containing protein</fullName>
    </recommendedName>
</protein>
<comment type="caution">
    <text evidence="1">The sequence shown here is derived from an EMBL/GenBank/DDBJ whole genome shotgun (WGS) entry which is preliminary data.</text>
</comment>
<dbReference type="Proteomes" id="UP000319191">
    <property type="component" value="Unassembled WGS sequence"/>
</dbReference>
<evidence type="ECO:0008006" key="3">
    <source>
        <dbReference type="Google" id="ProtNLM"/>
    </source>
</evidence>
<proteinExistence type="predicted"/>
<sequence>MQTPASNIEFAICITAEEGGDLEIGKLYQVLPDAKAQEVGCLRVIDGSGEDYLYPENHFFMIELPEMVQSQLLAVRP</sequence>
<reference evidence="1 2" key="1">
    <citation type="submission" date="2019-01" db="EMBL/GenBank/DDBJ databases">
        <title>Coherence of Microcystis species and biogeography revealed through population genomics.</title>
        <authorList>
            <person name="Perez-Carrascal O.M."/>
            <person name="Terrat Y."/>
            <person name="Giani A."/>
            <person name="Fortin N."/>
            <person name="Tromas N."/>
            <person name="Shapiro B.J."/>
        </authorList>
    </citation>
    <scope>NUCLEOTIDE SEQUENCE [LARGE SCALE GENOMIC DNA]</scope>
    <source>
        <strain evidence="1">Mn_MB_F_20050700_S1D</strain>
    </source>
</reference>
<gene>
    <name evidence="1" type="ORF">EWV54_05925</name>
</gene>
<evidence type="ECO:0000313" key="2">
    <source>
        <dbReference type="Proteomes" id="UP000319191"/>
    </source>
</evidence>